<dbReference type="AlphaFoldDB" id="A0A6G9GUT9"/>
<name>A0A6G9GUT9_9ACTN</name>
<dbReference type="Proteomes" id="UP000501179">
    <property type="component" value="Chromosome"/>
</dbReference>
<dbReference type="KEGG" id="slia:HA039_06715"/>
<keyword evidence="3" id="KW-1185">Reference proteome</keyword>
<accession>A0A6G9GUT9</accession>
<evidence type="ECO:0000313" key="3">
    <source>
        <dbReference type="Proteomes" id="UP000501179"/>
    </source>
</evidence>
<keyword evidence="1" id="KW-0472">Membrane</keyword>
<keyword evidence="1" id="KW-0812">Transmembrane</keyword>
<organism evidence="2 3">
    <name type="scientific">Streptomyces liangshanensis</name>
    <dbReference type="NCBI Taxonomy" id="2717324"/>
    <lineage>
        <taxon>Bacteria</taxon>
        <taxon>Bacillati</taxon>
        <taxon>Actinomycetota</taxon>
        <taxon>Actinomycetes</taxon>
        <taxon>Kitasatosporales</taxon>
        <taxon>Streptomycetaceae</taxon>
        <taxon>Streptomyces</taxon>
    </lineage>
</organism>
<feature type="transmembrane region" description="Helical" evidence="1">
    <location>
        <begin position="43"/>
        <end position="61"/>
    </location>
</feature>
<protein>
    <submittedName>
        <fullName evidence="2">Uncharacterized protein</fullName>
    </submittedName>
</protein>
<keyword evidence="1" id="KW-1133">Transmembrane helix</keyword>
<evidence type="ECO:0000256" key="1">
    <source>
        <dbReference type="SAM" id="Phobius"/>
    </source>
</evidence>
<evidence type="ECO:0000313" key="2">
    <source>
        <dbReference type="EMBL" id="QIQ02032.1"/>
    </source>
</evidence>
<feature type="transmembrane region" description="Helical" evidence="1">
    <location>
        <begin position="16"/>
        <end position="37"/>
    </location>
</feature>
<dbReference type="EMBL" id="CP050177">
    <property type="protein sequence ID" value="QIQ02032.1"/>
    <property type="molecule type" value="Genomic_DNA"/>
</dbReference>
<reference evidence="2 3" key="1">
    <citation type="submission" date="2020-03" db="EMBL/GenBank/DDBJ databases">
        <title>A novel species.</title>
        <authorList>
            <person name="Gao J."/>
        </authorList>
    </citation>
    <scope>NUCLEOTIDE SEQUENCE [LARGE SCALE GENOMIC DNA]</scope>
    <source>
        <strain evidence="2 3">QMT-12</strain>
    </source>
</reference>
<proteinExistence type="predicted"/>
<sequence length="69" mass="7351">MGRLGQSVEQQAKVRMYYVMASVASVVLLVSGVAIGIMGNPAGWVLCVVAVALWLGLSLTIKYTRQAQP</sequence>
<gene>
    <name evidence="2" type="ORF">HA039_06715</name>
</gene>